<name>A0A371HAI6_MUCPR</name>
<proteinExistence type="predicted"/>
<dbReference type="AlphaFoldDB" id="A0A371HAI6"/>
<evidence type="ECO:0000313" key="2">
    <source>
        <dbReference type="Proteomes" id="UP000257109"/>
    </source>
</evidence>
<organism evidence="1 2">
    <name type="scientific">Mucuna pruriens</name>
    <name type="common">Velvet bean</name>
    <name type="synonym">Dolichos pruriens</name>
    <dbReference type="NCBI Taxonomy" id="157652"/>
    <lineage>
        <taxon>Eukaryota</taxon>
        <taxon>Viridiplantae</taxon>
        <taxon>Streptophyta</taxon>
        <taxon>Embryophyta</taxon>
        <taxon>Tracheophyta</taxon>
        <taxon>Spermatophyta</taxon>
        <taxon>Magnoliopsida</taxon>
        <taxon>eudicotyledons</taxon>
        <taxon>Gunneridae</taxon>
        <taxon>Pentapetalae</taxon>
        <taxon>rosids</taxon>
        <taxon>fabids</taxon>
        <taxon>Fabales</taxon>
        <taxon>Fabaceae</taxon>
        <taxon>Papilionoideae</taxon>
        <taxon>50 kb inversion clade</taxon>
        <taxon>NPAAA clade</taxon>
        <taxon>indigoferoid/millettioid clade</taxon>
        <taxon>Phaseoleae</taxon>
        <taxon>Mucuna</taxon>
    </lineage>
</organism>
<protein>
    <submittedName>
        <fullName evidence="1">Uncharacterized protein</fullName>
    </submittedName>
</protein>
<sequence>MGVKVLAYQKDSLDALRKVM</sequence>
<comment type="caution">
    <text evidence="1">The sequence shown here is derived from an EMBL/GenBank/DDBJ whole genome shotgun (WGS) entry which is preliminary data.</text>
</comment>
<evidence type="ECO:0000313" key="1">
    <source>
        <dbReference type="EMBL" id="RDX99807.1"/>
    </source>
</evidence>
<dbReference type="EMBL" id="QJKJ01003126">
    <property type="protein sequence ID" value="RDX99807.1"/>
    <property type="molecule type" value="Genomic_DNA"/>
</dbReference>
<accession>A0A371HAI6</accession>
<dbReference type="Proteomes" id="UP000257109">
    <property type="component" value="Unassembled WGS sequence"/>
</dbReference>
<keyword evidence="2" id="KW-1185">Reference proteome</keyword>
<gene>
    <name evidence="1" type="ORF">CR513_17096</name>
</gene>
<feature type="non-terminal residue" evidence="1">
    <location>
        <position position="20"/>
    </location>
</feature>
<reference evidence="1" key="1">
    <citation type="submission" date="2018-05" db="EMBL/GenBank/DDBJ databases">
        <title>Draft genome of Mucuna pruriens seed.</title>
        <authorList>
            <person name="Nnadi N.E."/>
            <person name="Vos R."/>
            <person name="Hasami M.H."/>
            <person name="Devisetty U.K."/>
            <person name="Aguiy J.C."/>
        </authorList>
    </citation>
    <scope>NUCLEOTIDE SEQUENCE [LARGE SCALE GENOMIC DNA]</scope>
    <source>
        <strain evidence="1">JCA_2017</strain>
    </source>
</reference>